<dbReference type="Pfam" id="PF11390">
    <property type="entry name" value="FdsD"/>
    <property type="match status" value="1"/>
</dbReference>
<accession>A0A1H9JTF5</accession>
<protein>
    <submittedName>
        <fullName evidence="1">Formate dehydrogenase delta subunit</fullName>
    </submittedName>
</protein>
<reference evidence="1 2" key="1">
    <citation type="submission" date="2016-10" db="EMBL/GenBank/DDBJ databases">
        <authorList>
            <person name="de Groot N.N."/>
        </authorList>
    </citation>
    <scope>NUCLEOTIDE SEQUENCE [LARGE SCALE GENOMIC DNA]</scope>
    <source>
        <strain evidence="1 2">DSM 25927</strain>
    </source>
</reference>
<dbReference type="AlphaFoldDB" id="A0A1H9JTF5"/>
<dbReference type="InterPro" id="IPR021074">
    <property type="entry name" value="Formate_DH_dsu"/>
</dbReference>
<dbReference type="STRING" id="489703.SAMN04488038_11256"/>
<dbReference type="Proteomes" id="UP000199233">
    <property type="component" value="Unassembled WGS sequence"/>
</dbReference>
<evidence type="ECO:0000313" key="1">
    <source>
        <dbReference type="EMBL" id="SEQ89805.1"/>
    </source>
</evidence>
<organism evidence="1 2">
    <name type="scientific">Solimonas aquatica</name>
    <dbReference type="NCBI Taxonomy" id="489703"/>
    <lineage>
        <taxon>Bacteria</taxon>
        <taxon>Pseudomonadati</taxon>
        <taxon>Pseudomonadota</taxon>
        <taxon>Gammaproteobacteria</taxon>
        <taxon>Nevskiales</taxon>
        <taxon>Nevskiaceae</taxon>
        <taxon>Solimonas</taxon>
    </lineage>
</organism>
<name>A0A1H9JTF5_9GAMM</name>
<gene>
    <name evidence="1" type="ORF">SAMN04488038_11256</name>
</gene>
<sequence>MSKEHLVHMANDIADFFAAEPDREVAIAGIADHIRRFWDPRMRRQLDEHLLAGGEGLQALALAAAQQLASAGKH</sequence>
<dbReference type="OrthoDB" id="8527650at2"/>
<proteinExistence type="predicted"/>
<dbReference type="RefSeq" id="WP_093287968.1">
    <property type="nucleotide sequence ID" value="NZ_FOFS01000012.1"/>
</dbReference>
<evidence type="ECO:0000313" key="2">
    <source>
        <dbReference type="Proteomes" id="UP000199233"/>
    </source>
</evidence>
<keyword evidence="2" id="KW-1185">Reference proteome</keyword>
<dbReference type="EMBL" id="FOFS01000012">
    <property type="protein sequence ID" value="SEQ89805.1"/>
    <property type="molecule type" value="Genomic_DNA"/>
</dbReference>